<sequence>MKQLKARRSVGVATALSLSLLGSLSCAAVASADEGPEPATTTSVSASPEAESTTPLLPLGESPSAERTTELFPHSESSTTIKPPSSNASPDLPAGNDDVTGAGHGTDGSGDGEVADGDVNVFLSAGDGDFQAGKDVKVDRSNLTVQVNYDLLSPNKGDRSVKRVFSGSVAWQIVPAGTNPDKGHDPRAVAWGDARINETGKGSVDVSLARLTPGKHYDLVIDFTGDCAVDRGDGTLHMSVHYDKRVTVRGLHFKGLPLPHLKHLDLGGDLHLKPLDFGGSSHLKMEGNAHHEGEFKLPELNLKTSFGGGAEVSHGGQAGVGRGATPAAKGQGLPATGF</sequence>
<proteinExistence type="predicted"/>
<organism evidence="1 2">
    <name type="scientific">Cutibacterium granulosum TM11</name>
    <dbReference type="NCBI Taxonomy" id="1292373"/>
    <lineage>
        <taxon>Bacteria</taxon>
        <taxon>Bacillati</taxon>
        <taxon>Actinomycetota</taxon>
        <taxon>Actinomycetes</taxon>
        <taxon>Propionibacteriales</taxon>
        <taxon>Propionibacteriaceae</taxon>
        <taxon>Cutibacterium</taxon>
    </lineage>
</organism>
<dbReference type="EMBL" id="AOST01000014">
    <property type="protein sequence ID" value="ERF67714.1"/>
    <property type="molecule type" value="Genomic_DNA"/>
</dbReference>
<dbReference type="Proteomes" id="UP000053711">
    <property type="component" value="Unassembled WGS sequence"/>
</dbReference>
<reference evidence="1 2" key="1">
    <citation type="journal article" date="2013" name="BMC Genomics">
        <title>Comparative genomics reveals distinct host-interacting traits of three major human-associated propionibacteria.</title>
        <authorList>
            <person name="Mak T.N."/>
            <person name="Schmid M."/>
            <person name="Brzuszkiewicz E."/>
            <person name="Zeng G."/>
            <person name="Meyer R."/>
            <person name="Sfanos K.S."/>
            <person name="Brinkmann V."/>
            <person name="Meyer T.F."/>
            <person name="Bruggemann H."/>
        </authorList>
    </citation>
    <scope>NUCLEOTIDE SEQUENCE [LARGE SCALE GENOMIC DNA]</scope>
    <source>
        <strain evidence="1 2">TM11</strain>
    </source>
</reference>
<evidence type="ECO:0000313" key="2">
    <source>
        <dbReference type="Proteomes" id="UP000053711"/>
    </source>
</evidence>
<accession>A0ACB4UQN1</accession>
<evidence type="ECO:0000313" key="1">
    <source>
        <dbReference type="EMBL" id="ERF67714.1"/>
    </source>
</evidence>
<comment type="caution">
    <text evidence="1">The sequence shown here is derived from an EMBL/GenBank/DDBJ whole genome shotgun (WGS) entry which is preliminary data.</text>
</comment>
<name>A0ACB4UQN1_9ACTN</name>
<keyword evidence="2" id="KW-1185">Reference proteome</keyword>
<gene>
    <name evidence="1" type="ORF">H640_01540</name>
</gene>
<protein>
    <submittedName>
        <fullName evidence="1">Uncharacterized protein</fullName>
    </submittedName>
</protein>